<evidence type="ECO:0000313" key="11">
    <source>
        <dbReference type="Proteomes" id="UP000198412"/>
    </source>
</evidence>
<dbReference type="PROSITE" id="PS52016">
    <property type="entry name" value="TONB_DEPENDENT_REC_3"/>
    <property type="match status" value="1"/>
</dbReference>
<dbReference type="InterPro" id="IPR023996">
    <property type="entry name" value="TonB-dep_OMP_SusC/RagA"/>
</dbReference>
<dbReference type="Pfam" id="PF13715">
    <property type="entry name" value="CarbopepD_reg_2"/>
    <property type="match status" value="1"/>
</dbReference>
<feature type="domain" description="TonB-dependent receptor plug" evidence="9">
    <location>
        <begin position="113"/>
        <end position="221"/>
    </location>
</feature>
<evidence type="ECO:0000256" key="4">
    <source>
        <dbReference type="ARBA" id="ARBA00022692"/>
    </source>
</evidence>
<protein>
    <submittedName>
        <fullName evidence="10">TonB-linked outer membrane protein, SusC/RagA family</fullName>
    </submittedName>
</protein>
<proteinExistence type="inferred from homology"/>
<evidence type="ECO:0000256" key="8">
    <source>
        <dbReference type="SAM" id="SignalP"/>
    </source>
</evidence>
<dbReference type="Gene3D" id="2.60.40.1120">
    <property type="entry name" value="Carboxypeptidase-like, regulatory domain"/>
    <property type="match status" value="1"/>
</dbReference>
<dbReference type="Proteomes" id="UP000198412">
    <property type="component" value="Unassembled WGS sequence"/>
</dbReference>
<dbReference type="SUPFAM" id="SSF49464">
    <property type="entry name" value="Carboxypeptidase regulatory domain-like"/>
    <property type="match status" value="1"/>
</dbReference>
<reference evidence="11" key="1">
    <citation type="submission" date="2017-06" db="EMBL/GenBank/DDBJ databases">
        <authorList>
            <person name="Varghese N."/>
            <person name="Submissions S."/>
        </authorList>
    </citation>
    <scope>NUCLEOTIDE SEQUENCE [LARGE SCALE GENOMIC DNA]</scope>
    <source>
        <strain evidence="11">DSM 27993</strain>
    </source>
</reference>
<sequence length="1017" mass="110987">MKKRIFKFLFLLLFGVTFAIQAQQKEVKGTVSDSDGVPLPGATILIKGVSKGVSTDFNGNFSINASSGDVLLISFLGYKSREITLTTQTTLNVVLTSDISQLDEIVIGYGSVKKKDLTGSVSVLSTKDFNTGPMTGVENLIQGRAPGVQISTVSSEPGGEMLIRIRGNNSVNSNNSPLYVVDGFPMESLDNSLNPSDIESINILKDASATAIYGTRGANGVVVVTTKRGKEGKSIISYSGSYSTHEVDVNAYDFLNGADYANIKNETDVLSGFQPTYSQEAIARIDALGLQTNWMDEAFRTGTTSDHQLSIKGGSKDTKFFFSAGAYSWDGVVKNTSFDRYNVRLNADQNLLDGKLKFGINTSLSTTETNFLGFSGNSLQDNILRGIFRANPIVPTSEAWSTLSDLDKILIFGGDSKPGNPLQSIDIADNKSSNYFVLANAFLDFSISKDFKFKTQGGVRVTNSKVRRFLPSYSNLVASSLEPGAATLDSGLYKYYTFENVLSFDKVIDKHTINAILGATHEWSDNEYFSAGAKDFTTDALGYYSLQSGATPLTPVSYVSSTELISYLSRINYSYDDKYLFTFTFRRDGSSKFGAGNKWGNFPAAAVAWKVNNEDFFKSDAISTLKLRASYGITGSDRFRVGLGQSTFSASAPVTTDGANLDMGTISSRVGNSDLQWEETQKIDLGLEMGFFNDELTMEIAAYKNNTSKLLLQKSLPPSNGISSILTNSGEVQNSGIELNLNFNHNFKSGLNWNSNFSIAYNENEVKELILPAGIDFLQGPQARIDGSVFGSYTILKEGLPINSIYGYRFLGILQPGDVYEPQPNAQPGDPLFKDLNGDGVISADDKEVLGNGYPKYTFGFNNSVSYKNFTLSAFFAGVVGVDKINGNNIIGYQYNTLEIAKERWTPNNLEGTLPQKLWSGDRWVNDRFIEDASYVRMKNISLAYNFNSKTLEKIGLTSLQINVTGLNLLTWDSYSGFDPEVNSKGNGGTNLNVASGLDAYSYPYQRSFSLGLKIGI</sequence>
<comment type="similarity">
    <text evidence="7">Belongs to the TonB-dependent receptor family.</text>
</comment>
<evidence type="ECO:0000256" key="2">
    <source>
        <dbReference type="ARBA" id="ARBA00022448"/>
    </source>
</evidence>
<dbReference type="NCBIfam" id="TIGR04057">
    <property type="entry name" value="SusC_RagA_signa"/>
    <property type="match status" value="1"/>
</dbReference>
<dbReference type="GO" id="GO:0009279">
    <property type="term" value="C:cell outer membrane"/>
    <property type="evidence" value="ECO:0007669"/>
    <property type="project" value="UniProtKB-SubCell"/>
</dbReference>
<gene>
    <name evidence="10" type="ORF">SAMN04488111_2835</name>
</gene>
<evidence type="ECO:0000256" key="5">
    <source>
        <dbReference type="ARBA" id="ARBA00023136"/>
    </source>
</evidence>
<dbReference type="InterPro" id="IPR008969">
    <property type="entry name" value="CarboxyPept-like_regulatory"/>
</dbReference>
<evidence type="ECO:0000256" key="7">
    <source>
        <dbReference type="PROSITE-ProRule" id="PRU01360"/>
    </source>
</evidence>
<dbReference type="RefSeq" id="WP_089379112.1">
    <property type="nucleotide sequence ID" value="NZ_FZNX01000005.1"/>
</dbReference>
<feature type="signal peptide" evidence="8">
    <location>
        <begin position="1"/>
        <end position="22"/>
    </location>
</feature>
<dbReference type="Gene3D" id="2.40.170.20">
    <property type="entry name" value="TonB-dependent receptor, beta-barrel domain"/>
    <property type="match status" value="1"/>
</dbReference>
<dbReference type="SUPFAM" id="SSF56935">
    <property type="entry name" value="Porins"/>
    <property type="match status" value="1"/>
</dbReference>
<name>A0A238YUG3_9FLAO</name>
<keyword evidence="2 7" id="KW-0813">Transport</keyword>
<dbReference type="OrthoDB" id="9768177at2"/>
<dbReference type="AlphaFoldDB" id="A0A238YUG3"/>
<keyword evidence="4 7" id="KW-0812">Transmembrane</keyword>
<organism evidence="10 11">
    <name type="scientific">Lutibacter flavus</name>
    <dbReference type="NCBI Taxonomy" id="691689"/>
    <lineage>
        <taxon>Bacteria</taxon>
        <taxon>Pseudomonadati</taxon>
        <taxon>Bacteroidota</taxon>
        <taxon>Flavobacteriia</taxon>
        <taxon>Flavobacteriales</taxon>
        <taxon>Flavobacteriaceae</taxon>
        <taxon>Lutibacter</taxon>
    </lineage>
</organism>
<dbReference type="NCBIfam" id="TIGR04056">
    <property type="entry name" value="OMP_RagA_SusC"/>
    <property type="match status" value="1"/>
</dbReference>
<evidence type="ECO:0000313" key="10">
    <source>
        <dbReference type="EMBL" id="SNR74785.1"/>
    </source>
</evidence>
<feature type="chain" id="PRO_5012376107" evidence="8">
    <location>
        <begin position="23"/>
        <end position="1017"/>
    </location>
</feature>
<dbReference type="InterPro" id="IPR039426">
    <property type="entry name" value="TonB-dep_rcpt-like"/>
</dbReference>
<dbReference type="InterPro" id="IPR012910">
    <property type="entry name" value="Plug_dom"/>
</dbReference>
<accession>A0A238YUG3</accession>
<evidence type="ECO:0000259" key="9">
    <source>
        <dbReference type="Pfam" id="PF07715"/>
    </source>
</evidence>
<dbReference type="FunFam" id="2.170.130.10:FF:000008">
    <property type="entry name" value="SusC/RagA family TonB-linked outer membrane protein"/>
    <property type="match status" value="1"/>
</dbReference>
<dbReference type="Pfam" id="PF07715">
    <property type="entry name" value="Plug"/>
    <property type="match status" value="1"/>
</dbReference>
<evidence type="ECO:0000256" key="3">
    <source>
        <dbReference type="ARBA" id="ARBA00022452"/>
    </source>
</evidence>
<keyword evidence="11" id="KW-1185">Reference proteome</keyword>
<dbReference type="Gene3D" id="2.170.130.10">
    <property type="entry name" value="TonB-dependent receptor, plug domain"/>
    <property type="match status" value="1"/>
</dbReference>
<keyword evidence="3 7" id="KW-1134">Transmembrane beta strand</keyword>
<keyword evidence="8" id="KW-0732">Signal</keyword>
<dbReference type="EMBL" id="FZNX01000005">
    <property type="protein sequence ID" value="SNR74785.1"/>
    <property type="molecule type" value="Genomic_DNA"/>
</dbReference>
<keyword evidence="6 7" id="KW-0998">Cell outer membrane</keyword>
<dbReference type="InterPro" id="IPR037066">
    <property type="entry name" value="Plug_dom_sf"/>
</dbReference>
<dbReference type="InterPro" id="IPR036942">
    <property type="entry name" value="Beta-barrel_TonB_sf"/>
</dbReference>
<dbReference type="InterPro" id="IPR023997">
    <property type="entry name" value="TonB-dep_OMP_SusC/RagA_CS"/>
</dbReference>
<evidence type="ECO:0000256" key="6">
    <source>
        <dbReference type="ARBA" id="ARBA00023237"/>
    </source>
</evidence>
<keyword evidence="5 7" id="KW-0472">Membrane</keyword>
<evidence type="ECO:0000256" key="1">
    <source>
        <dbReference type="ARBA" id="ARBA00004571"/>
    </source>
</evidence>
<comment type="subcellular location">
    <subcellularLocation>
        <location evidence="1 7">Cell outer membrane</location>
        <topology evidence="1 7">Multi-pass membrane protein</topology>
    </subcellularLocation>
</comment>